<organism evidence="3 4">
    <name type="scientific">Limulus polyphemus</name>
    <name type="common">Atlantic horseshoe crab</name>
    <dbReference type="NCBI Taxonomy" id="6850"/>
    <lineage>
        <taxon>Eukaryota</taxon>
        <taxon>Metazoa</taxon>
        <taxon>Ecdysozoa</taxon>
        <taxon>Arthropoda</taxon>
        <taxon>Chelicerata</taxon>
        <taxon>Merostomata</taxon>
        <taxon>Xiphosura</taxon>
        <taxon>Limulidae</taxon>
        <taxon>Limulus</taxon>
    </lineage>
</organism>
<evidence type="ECO:0000313" key="4">
    <source>
        <dbReference type="RefSeq" id="XP_022248318.1"/>
    </source>
</evidence>
<gene>
    <name evidence="4" type="primary">LOC111087120</name>
</gene>
<evidence type="ECO:0000256" key="1">
    <source>
        <dbReference type="SAM" id="MobiDB-lite"/>
    </source>
</evidence>
<keyword evidence="2" id="KW-1133">Transmembrane helix</keyword>
<feature type="transmembrane region" description="Helical" evidence="2">
    <location>
        <begin position="69"/>
        <end position="90"/>
    </location>
</feature>
<protein>
    <submittedName>
        <fullName evidence="4">Uncharacterized protein LOC111087120 isoform X2</fullName>
    </submittedName>
</protein>
<dbReference type="RefSeq" id="XP_022248318.1">
    <property type="nucleotide sequence ID" value="XM_022392610.1"/>
</dbReference>
<dbReference type="GeneID" id="111087120"/>
<dbReference type="Proteomes" id="UP000694941">
    <property type="component" value="Unplaced"/>
</dbReference>
<keyword evidence="2" id="KW-0472">Membrane</keyword>
<feature type="region of interest" description="Disordered" evidence="1">
    <location>
        <begin position="146"/>
        <end position="179"/>
    </location>
</feature>
<evidence type="ECO:0000313" key="3">
    <source>
        <dbReference type="Proteomes" id="UP000694941"/>
    </source>
</evidence>
<evidence type="ECO:0000256" key="2">
    <source>
        <dbReference type="SAM" id="Phobius"/>
    </source>
</evidence>
<feature type="compositionally biased region" description="Acidic residues" evidence="1">
    <location>
        <begin position="148"/>
        <end position="160"/>
    </location>
</feature>
<sequence>MLSYRWGRMQCRKGGINISAAIFTIAESTWGLIWSTWALLMLETPNLFLESKVNTMTRSFQKLPQSVDLGLVLFEMILNTIWMVCGFILICGYLKSLKTTPPETPGDKNALIFLLVGFSRCGIIFWCINATFLVLVFRRTLTTNDDKVSEDDVSDSDLDGYEQYPSPRQTSNVSRQKNNVHCPVRRSVSLFEVSSHDARGSNLRELRHGDRGFRNAGFEPDTYSLIRLPRVFQTR</sequence>
<name>A0ABM1SXG2_LIMPO</name>
<keyword evidence="2" id="KW-0812">Transmembrane</keyword>
<feature type="transmembrane region" description="Helical" evidence="2">
    <location>
        <begin position="110"/>
        <end position="137"/>
    </location>
</feature>
<proteinExistence type="predicted"/>
<accession>A0ABM1SXG2</accession>
<keyword evidence="3" id="KW-1185">Reference proteome</keyword>
<reference evidence="4" key="1">
    <citation type="submission" date="2025-08" db="UniProtKB">
        <authorList>
            <consortium name="RefSeq"/>
        </authorList>
    </citation>
    <scope>IDENTIFICATION</scope>
    <source>
        <tissue evidence="4">Muscle</tissue>
    </source>
</reference>
<feature type="compositionally biased region" description="Polar residues" evidence="1">
    <location>
        <begin position="166"/>
        <end position="179"/>
    </location>
</feature>